<keyword evidence="3" id="KW-0863">Zinc-finger</keyword>
<organism evidence="7 8">
    <name type="scientific">Protopolystoma xenopodis</name>
    <dbReference type="NCBI Taxonomy" id="117903"/>
    <lineage>
        <taxon>Eukaryota</taxon>
        <taxon>Metazoa</taxon>
        <taxon>Spiralia</taxon>
        <taxon>Lophotrochozoa</taxon>
        <taxon>Platyhelminthes</taxon>
        <taxon>Monogenea</taxon>
        <taxon>Polyopisthocotylea</taxon>
        <taxon>Polystomatidea</taxon>
        <taxon>Polystomatidae</taxon>
        <taxon>Protopolystoma</taxon>
    </lineage>
</organism>
<dbReference type="PANTHER" id="PTHR24379">
    <property type="entry name" value="KRAB AND ZINC FINGER DOMAIN-CONTAINING"/>
    <property type="match status" value="1"/>
</dbReference>
<feature type="domain" description="C2H2-type" evidence="6">
    <location>
        <begin position="427"/>
        <end position="448"/>
    </location>
</feature>
<keyword evidence="4" id="KW-0862">Zinc</keyword>
<name>A0A448XH05_9PLAT</name>
<proteinExistence type="predicted"/>
<reference evidence="7" key="1">
    <citation type="submission" date="2018-11" db="EMBL/GenBank/DDBJ databases">
        <authorList>
            <consortium name="Pathogen Informatics"/>
        </authorList>
    </citation>
    <scope>NUCLEOTIDE SEQUENCE</scope>
</reference>
<dbReference type="Proteomes" id="UP000784294">
    <property type="component" value="Unassembled WGS sequence"/>
</dbReference>
<keyword evidence="8" id="KW-1185">Reference proteome</keyword>
<dbReference type="GO" id="GO:0008270">
    <property type="term" value="F:zinc ion binding"/>
    <property type="evidence" value="ECO:0007669"/>
    <property type="project" value="UniProtKB-KW"/>
</dbReference>
<dbReference type="InterPro" id="IPR057618">
    <property type="entry name" value="Znf_POGZ/Z280C-D-like"/>
</dbReference>
<dbReference type="EMBL" id="CAAALY010251720">
    <property type="protein sequence ID" value="VEL36231.1"/>
    <property type="molecule type" value="Genomic_DNA"/>
</dbReference>
<feature type="compositionally biased region" description="Polar residues" evidence="5">
    <location>
        <begin position="141"/>
        <end position="159"/>
    </location>
</feature>
<evidence type="ECO:0000256" key="2">
    <source>
        <dbReference type="ARBA" id="ARBA00022737"/>
    </source>
</evidence>
<dbReference type="AlphaFoldDB" id="A0A448XH05"/>
<evidence type="ECO:0000256" key="4">
    <source>
        <dbReference type="ARBA" id="ARBA00022833"/>
    </source>
</evidence>
<dbReference type="Pfam" id="PF25429">
    <property type="entry name" value="zf-POGZ"/>
    <property type="match status" value="1"/>
</dbReference>
<comment type="caution">
    <text evidence="7">The sequence shown here is derived from an EMBL/GenBank/DDBJ whole genome shotgun (WGS) entry which is preliminary data.</text>
</comment>
<dbReference type="InterPro" id="IPR013087">
    <property type="entry name" value="Znf_C2H2_type"/>
</dbReference>
<keyword evidence="2" id="KW-0677">Repeat</keyword>
<dbReference type="GO" id="GO:0005634">
    <property type="term" value="C:nucleus"/>
    <property type="evidence" value="ECO:0007669"/>
    <property type="project" value="TreeGrafter"/>
</dbReference>
<evidence type="ECO:0000259" key="6">
    <source>
        <dbReference type="PROSITE" id="PS00028"/>
    </source>
</evidence>
<gene>
    <name evidence="7" type="ORF">PXEA_LOCUS29671</name>
</gene>
<dbReference type="GO" id="GO:0000981">
    <property type="term" value="F:DNA-binding transcription factor activity, RNA polymerase II-specific"/>
    <property type="evidence" value="ECO:0007669"/>
    <property type="project" value="TreeGrafter"/>
</dbReference>
<evidence type="ECO:0000256" key="5">
    <source>
        <dbReference type="SAM" id="MobiDB-lite"/>
    </source>
</evidence>
<evidence type="ECO:0000313" key="7">
    <source>
        <dbReference type="EMBL" id="VEL36231.1"/>
    </source>
</evidence>
<feature type="domain" description="C2H2-type" evidence="6">
    <location>
        <begin position="317"/>
        <end position="338"/>
    </location>
</feature>
<dbReference type="PROSITE" id="PS00028">
    <property type="entry name" value="ZINC_FINGER_C2H2_1"/>
    <property type="match status" value="2"/>
</dbReference>
<protein>
    <recommendedName>
        <fullName evidence="6">C2H2-type domain-containing protein</fullName>
    </recommendedName>
</protein>
<evidence type="ECO:0000256" key="3">
    <source>
        <dbReference type="ARBA" id="ARBA00022771"/>
    </source>
</evidence>
<evidence type="ECO:0000313" key="8">
    <source>
        <dbReference type="Proteomes" id="UP000784294"/>
    </source>
</evidence>
<keyword evidence="1" id="KW-0479">Metal-binding</keyword>
<accession>A0A448XH05</accession>
<dbReference type="PANTHER" id="PTHR24379:SF127">
    <property type="entry name" value="BLOODY FINGERS-RELATED"/>
    <property type="match status" value="1"/>
</dbReference>
<feature type="region of interest" description="Disordered" evidence="5">
    <location>
        <begin position="136"/>
        <end position="161"/>
    </location>
</feature>
<dbReference type="SMART" id="SM00355">
    <property type="entry name" value="ZnF_C2H2"/>
    <property type="match status" value="6"/>
</dbReference>
<sequence length="719" mass="80481">MAASSADRIGIDAHQYKQCHQIAAICNMGLENQRLDHASPSHPNSFDEFIDLTSENGYEAKVSSVKTHINLIETRNLNKNQPSFAGMNLDKLENAKSDDITEINEAPFVNDVPVGTETASNTFNSTKLHIFTIPEPPKRAQGQQCPDTTATACPSSSFLSKPRNRTRKSVVKKRVAISVGDEPTESIVPKRRRFTNQDTLTADSKVSWTKYYFGCSEDSDAAEKSLSLLDLSHGLVVCSKCKQHVYNGQLVEHCILHLQMDEHSSGGLLPFSTCFDCLSIPSNSEQLRSHRNLHRRITNTLLLRTDIFHLPGNRRVCCICEKSFDAFVDLAAHLCYKHPICDTPYVCPICFAFRSSIYSHLMLHFLAFHNCTNQIFCPFCLRHFSLPRADSSISDIARALPDINVFSSAPFYNHLQQHLAENAPHQCTACRLQFLQKRECKIHEYLHHAGGRHLHFQSCIDSLPDNPDLAVVTGFNDDLTSQSSFQRIRFCGPKITLKCLECDELLRFPYQRHYAARIICPWCGYSSHCAAANVAHWQRVHAKSIFSAHQPNADTVLNITYTSPAYAKIPETTRDLTAYEACGGWKTTFHYCTDKHSSPGIISEGLLVCGCGYRTLLGGRMAVHLAVEGCGWASAIIDRQTRVRDSCFTLIDDHPKTSPQKPYTKVPSLSLALKSIQRRGLKTALWWYSGPSYPTPSSLLSVGLFSRGSKEASWWSGSK</sequence>
<dbReference type="GO" id="GO:0000977">
    <property type="term" value="F:RNA polymerase II transcription regulatory region sequence-specific DNA binding"/>
    <property type="evidence" value="ECO:0007669"/>
    <property type="project" value="TreeGrafter"/>
</dbReference>
<evidence type="ECO:0000256" key="1">
    <source>
        <dbReference type="ARBA" id="ARBA00022723"/>
    </source>
</evidence>
<dbReference type="OrthoDB" id="10032537at2759"/>